<protein>
    <recommendedName>
        <fullName evidence="3">DUF4178 domain-containing protein</fullName>
    </recommendedName>
</protein>
<keyword evidence="2" id="KW-1185">Reference proteome</keyword>
<dbReference type="Proteomes" id="UP000831532">
    <property type="component" value="Chromosome"/>
</dbReference>
<proteinExistence type="predicted"/>
<evidence type="ECO:0000313" key="2">
    <source>
        <dbReference type="Proteomes" id="UP000831532"/>
    </source>
</evidence>
<evidence type="ECO:0000313" key="1">
    <source>
        <dbReference type="EMBL" id="UOD32859.1"/>
    </source>
</evidence>
<dbReference type="EMBL" id="CP063361">
    <property type="protein sequence ID" value="UOD32859.1"/>
    <property type="molecule type" value="Genomic_DNA"/>
</dbReference>
<gene>
    <name evidence="1" type="ORF">INH39_15055</name>
</gene>
<dbReference type="RefSeq" id="WP_243493899.1">
    <property type="nucleotide sequence ID" value="NZ_CP063361.1"/>
</dbReference>
<organism evidence="1 2">
    <name type="scientific">Massilia violaceinigra</name>
    <dbReference type="NCBI Taxonomy" id="2045208"/>
    <lineage>
        <taxon>Bacteria</taxon>
        <taxon>Pseudomonadati</taxon>
        <taxon>Pseudomonadota</taxon>
        <taxon>Betaproteobacteria</taxon>
        <taxon>Burkholderiales</taxon>
        <taxon>Oxalobacteraceae</taxon>
        <taxon>Telluria group</taxon>
        <taxon>Massilia</taxon>
    </lineage>
</organism>
<evidence type="ECO:0008006" key="3">
    <source>
        <dbReference type="Google" id="ProtNLM"/>
    </source>
</evidence>
<accession>A0ABY4AG05</accession>
<reference evidence="1 2" key="1">
    <citation type="submission" date="2020-10" db="EMBL/GenBank/DDBJ databases">
        <title>Genome analysis of Massilia species.</title>
        <authorList>
            <person name="Jung D.-H."/>
        </authorList>
    </citation>
    <scope>NUCLEOTIDE SEQUENCE [LARGE SCALE GENOMIC DNA]</scope>
    <source>
        <strain evidence="2">sipir</strain>
    </source>
</reference>
<sequence>MNKKELSEVFNKNQHAYSNLLEKTLANAVSEKWGMGILPPLSFLPCQIELGGGKPGRILKNVSTPAKHRFKYLFDKQGRVILARSYLQKISGDAWMYGDEIFTYNDDKALQFIFSGLADDCTEAFLDVVVYASQTDGKIQKSCGIEDNGEYSENDYHYVDGKLSSINYRSWSSCYEDGELKIVYDGDSFSIFDKSHGNVNQIFPACS</sequence>
<name>A0ABY4AG05_9BURK</name>